<dbReference type="InterPro" id="IPR037185">
    <property type="entry name" value="EmrE-like"/>
</dbReference>
<name>A0A212LNV7_9FIRM</name>
<dbReference type="RefSeq" id="WP_288183397.1">
    <property type="nucleotide sequence ID" value="NZ_LT608335.1"/>
</dbReference>
<feature type="transmembrane region" description="Helical" evidence="8">
    <location>
        <begin position="57"/>
        <end position="78"/>
    </location>
</feature>
<dbReference type="GO" id="GO:0022857">
    <property type="term" value="F:transmembrane transporter activity"/>
    <property type="evidence" value="ECO:0007669"/>
    <property type="project" value="InterPro"/>
</dbReference>
<dbReference type="Pfam" id="PF00893">
    <property type="entry name" value="Multi_Drug_Res"/>
    <property type="match status" value="1"/>
</dbReference>
<evidence type="ECO:0000256" key="1">
    <source>
        <dbReference type="ARBA" id="ARBA00004651"/>
    </source>
</evidence>
<evidence type="ECO:0000256" key="3">
    <source>
        <dbReference type="ARBA" id="ARBA00022475"/>
    </source>
</evidence>
<accession>A0A212LNV7</accession>
<feature type="transmembrane region" description="Helical" evidence="8">
    <location>
        <begin position="32"/>
        <end position="50"/>
    </location>
</feature>
<sequence length="108" mass="11711">MAWLALIGAGCCEVLGVIFMRRVALQKNTKSFLLWVAAFAASFVLLALAMRTVPMSTAYAVWTGIGTVGTALTGMFLYSEPREWRRVLFIAMIICSAIGLKLLYGTGA</sequence>
<organism evidence="9">
    <name type="scientific">uncultured Sporomusa sp</name>
    <dbReference type="NCBI Taxonomy" id="307249"/>
    <lineage>
        <taxon>Bacteria</taxon>
        <taxon>Bacillati</taxon>
        <taxon>Bacillota</taxon>
        <taxon>Negativicutes</taxon>
        <taxon>Selenomonadales</taxon>
        <taxon>Sporomusaceae</taxon>
        <taxon>Sporomusa</taxon>
        <taxon>environmental samples</taxon>
    </lineage>
</organism>
<keyword evidence="3" id="KW-1003">Cell membrane</keyword>
<dbReference type="FunFam" id="1.10.3730.20:FF:000001">
    <property type="entry name" value="Quaternary ammonium compound resistance transporter SugE"/>
    <property type="match status" value="1"/>
</dbReference>
<dbReference type="EMBL" id="FMJE01000002">
    <property type="protein sequence ID" value="SCM79109.1"/>
    <property type="molecule type" value="Genomic_DNA"/>
</dbReference>
<evidence type="ECO:0000256" key="2">
    <source>
        <dbReference type="ARBA" id="ARBA00022448"/>
    </source>
</evidence>
<dbReference type="AlphaFoldDB" id="A0A212LNV7"/>
<evidence type="ECO:0000256" key="5">
    <source>
        <dbReference type="ARBA" id="ARBA00022989"/>
    </source>
</evidence>
<dbReference type="PANTHER" id="PTHR30561">
    <property type="entry name" value="SMR FAMILY PROTON-DEPENDENT DRUG EFFLUX TRANSPORTER SUGE"/>
    <property type="match status" value="1"/>
</dbReference>
<dbReference type="SUPFAM" id="SSF103481">
    <property type="entry name" value="Multidrug resistance efflux transporter EmrE"/>
    <property type="match status" value="1"/>
</dbReference>
<dbReference type="GO" id="GO:0005886">
    <property type="term" value="C:plasma membrane"/>
    <property type="evidence" value="ECO:0007669"/>
    <property type="project" value="UniProtKB-SubCell"/>
</dbReference>
<evidence type="ECO:0000256" key="7">
    <source>
        <dbReference type="RuleBase" id="RU003942"/>
    </source>
</evidence>
<gene>
    <name evidence="9" type="primary">sugE</name>
    <name evidence="9" type="ORF">KL86SPO_20403</name>
</gene>
<comment type="similarity">
    <text evidence="7">Belongs to the drug/metabolite transporter (DMT) superfamily. Small multidrug resistance (SMR) (TC 2.A.7.1) family.</text>
</comment>
<evidence type="ECO:0000256" key="8">
    <source>
        <dbReference type="SAM" id="Phobius"/>
    </source>
</evidence>
<dbReference type="InterPro" id="IPR045324">
    <property type="entry name" value="Small_multidrug_res"/>
</dbReference>
<evidence type="ECO:0000313" key="9">
    <source>
        <dbReference type="EMBL" id="SCM79109.1"/>
    </source>
</evidence>
<proteinExistence type="inferred from homology"/>
<comment type="subcellular location">
    <subcellularLocation>
        <location evidence="1 7">Cell membrane</location>
        <topology evidence="1 7">Multi-pass membrane protein</topology>
    </subcellularLocation>
</comment>
<dbReference type="Gene3D" id="1.10.3730.20">
    <property type="match status" value="1"/>
</dbReference>
<feature type="transmembrane region" description="Helical" evidence="8">
    <location>
        <begin position="84"/>
        <end position="104"/>
    </location>
</feature>
<keyword evidence="4 7" id="KW-0812">Transmembrane</keyword>
<dbReference type="PANTHER" id="PTHR30561:SF0">
    <property type="entry name" value="GUANIDINIUM EXPORTER"/>
    <property type="match status" value="1"/>
</dbReference>
<keyword evidence="6 8" id="KW-0472">Membrane</keyword>
<keyword evidence="5 8" id="KW-1133">Transmembrane helix</keyword>
<evidence type="ECO:0000256" key="6">
    <source>
        <dbReference type="ARBA" id="ARBA00023136"/>
    </source>
</evidence>
<protein>
    <submittedName>
        <fullName evidence="9">Multidrug efflux system protein</fullName>
    </submittedName>
</protein>
<dbReference type="InterPro" id="IPR000390">
    <property type="entry name" value="Small_drug/metabolite_transptr"/>
</dbReference>
<reference evidence="9" key="1">
    <citation type="submission" date="2016-08" db="EMBL/GenBank/DDBJ databases">
        <authorList>
            <person name="Seilhamer J.J."/>
        </authorList>
    </citation>
    <scope>NUCLEOTIDE SEQUENCE</scope>
    <source>
        <strain evidence="9">86</strain>
    </source>
</reference>
<evidence type="ECO:0000256" key="4">
    <source>
        <dbReference type="ARBA" id="ARBA00022692"/>
    </source>
</evidence>
<keyword evidence="2" id="KW-0813">Transport</keyword>